<comment type="caution">
    <text evidence="2">The sequence shown here is derived from an EMBL/GenBank/DDBJ whole genome shotgun (WGS) entry which is preliminary data.</text>
</comment>
<feature type="transmembrane region" description="Helical" evidence="1">
    <location>
        <begin position="133"/>
        <end position="155"/>
    </location>
</feature>
<keyword evidence="1" id="KW-0472">Membrane</keyword>
<dbReference type="EMBL" id="LKHV01000004">
    <property type="protein sequence ID" value="KRG18933.1"/>
    <property type="molecule type" value="Genomic_DNA"/>
</dbReference>
<accession>A0A0Q9YEN2</accession>
<feature type="transmembrane region" description="Helical" evidence="1">
    <location>
        <begin position="37"/>
        <end position="57"/>
    </location>
</feature>
<feature type="transmembrane region" description="Helical" evidence="1">
    <location>
        <begin position="210"/>
        <end position="231"/>
    </location>
</feature>
<evidence type="ECO:0000256" key="1">
    <source>
        <dbReference type="SAM" id="Phobius"/>
    </source>
</evidence>
<feature type="transmembrane region" description="Helical" evidence="1">
    <location>
        <begin position="161"/>
        <end position="189"/>
    </location>
</feature>
<name>A0A0Q9YEN2_9GAMM</name>
<organism evidence="2">
    <name type="scientific">Candidatus Berkiella cookevillensis</name>
    <dbReference type="NCBI Taxonomy" id="437022"/>
    <lineage>
        <taxon>Bacteria</taxon>
        <taxon>Pseudomonadati</taxon>
        <taxon>Pseudomonadota</taxon>
        <taxon>Gammaproteobacteria</taxon>
        <taxon>Candidatus Berkiellales</taxon>
        <taxon>Candidatus Berkiellaceae</taxon>
        <taxon>Candidatus Berkiella</taxon>
    </lineage>
</organism>
<feature type="transmembrane region" description="Helical" evidence="1">
    <location>
        <begin position="84"/>
        <end position="105"/>
    </location>
</feature>
<dbReference type="AlphaFoldDB" id="A0A0Q9YEN2"/>
<feature type="transmembrane region" description="Helical" evidence="1">
    <location>
        <begin position="237"/>
        <end position="255"/>
    </location>
</feature>
<sequence length="276" mass="32220">MKCSSVELNIKYRKYGSNMIENKIKNIKEQFKETYKLTISLPHYFLIFSLIMTFIGIQGDSVSSKAFDLDISTDTYLNGLLENWNTYIAAVLFSIISYSILYPMLLKISHQKFRGANIRLIDGLCDFKIYKELFLYAFGIVFYLLVLPVLMKILIGYNSSLYAFGAVLYFAVWVYIVFRLTIMVNIILIDKISFRKAASESNRRMKGKGIEMLCHVVLYCFIIYVCGHFTVFENSKIFVYFISCMYFIPLSIILYEQTKNKPYPTAKEKKAEVWTR</sequence>
<reference evidence="2" key="1">
    <citation type="submission" date="2015-09" db="EMBL/GenBank/DDBJ databases">
        <title>Draft Genome Sequences of Two Novel Amoeba-resistant Intranuclear Bacteria, Candidatus Berkiella cookevillensis and Candidatus Berkiella aquae.</title>
        <authorList>
            <person name="Mehari Y.T."/>
            <person name="Arivett B.A."/>
            <person name="Farone A.L."/>
            <person name="Gunderson J.H."/>
            <person name="Farone M.B."/>
        </authorList>
    </citation>
    <scope>NUCLEOTIDE SEQUENCE [LARGE SCALE GENOMIC DNA]</scope>
    <source>
        <strain evidence="2">CC99</strain>
    </source>
</reference>
<proteinExistence type="predicted"/>
<gene>
    <name evidence="2" type="ORF">CC99x_00921</name>
</gene>
<protein>
    <submittedName>
        <fullName evidence="2">Uncharacterized protein</fullName>
    </submittedName>
</protein>
<keyword evidence="1" id="KW-0812">Transmembrane</keyword>
<keyword evidence="1" id="KW-1133">Transmembrane helix</keyword>
<evidence type="ECO:0000313" key="2">
    <source>
        <dbReference type="EMBL" id="KRG18933.1"/>
    </source>
</evidence>